<keyword evidence="2 4" id="KW-0808">Transferase</keyword>
<evidence type="ECO:0000256" key="3">
    <source>
        <dbReference type="ARBA" id="ARBA00023115"/>
    </source>
</evidence>
<evidence type="ECO:0000313" key="9">
    <source>
        <dbReference type="Proteomes" id="UP000094893"/>
    </source>
</evidence>
<dbReference type="GO" id="GO:0016740">
    <property type="term" value="F:transferase activity"/>
    <property type="evidence" value="ECO:0007669"/>
    <property type="project" value="UniProtKB-UniRule"/>
</dbReference>
<dbReference type="SUPFAM" id="SSF53335">
    <property type="entry name" value="S-adenosyl-L-methionine-dependent methyltransferases"/>
    <property type="match status" value="1"/>
</dbReference>
<keyword evidence="10" id="KW-1185">Reference proteome</keyword>
<protein>
    <submittedName>
        <fullName evidence="8">Transferase</fullName>
    </submittedName>
</protein>
<dbReference type="PANTHER" id="PTHR43317:SF11">
    <property type="entry name" value="POLYAMINE AMINOPROPYLTRANSFERASE 2"/>
    <property type="match status" value="1"/>
</dbReference>
<gene>
    <name evidence="8" type="ORF">A6M23_02500</name>
    <name evidence="7" type="ORF">A6P07_18350</name>
</gene>
<evidence type="ECO:0000256" key="4">
    <source>
        <dbReference type="PROSITE-ProRule" id="PRU00354"/>
    </source>
</evidence>
<evidence type="ECO:0000256" key="5">
    <source>
        <dbReference type="SAM" id="MobiDB-lite"/>
    </source>
</evidence>
<dbReference type="RefSeq" id="WP_024892932.1">
    <property type="nucleotide sequence ID" value="NZ_JAAVXF010000281.1"/>
</dbReference>
<dbReference type="InterPro" id="IPR030374">
    <property type="entry name" value="PABS"/>
</dbReference>
<feature type="domain" description="PABS" evidence="6">
    <location>
        <begin position="65"/>
        <end position="229"/>
    </location>
</feature>
<accession>A0A1C2IUP1</accession>
<comment type="similarity">
    <text evidence="1">Belongs to the spermidine/spermine synthase family.</text>
</comment>
<dbReference type="Proteomes" id="UP000094893">
    <property type="component" value="Unassembled WGS sequence"/>
</dbReference>
<dbReference type="GO" id="GO:0006596">
    <property type="term" value="P:polyamine biosynthetic process"/>
    <property type="evidence" value="ECO:0007669"/>
    <property type="project" value="UniProtKB-UniRule"/>
</dbReference>
<proteinExistence type="inferred from homology"/>
<dbReference type="STRING" id="930.GCA_002079865_03618"/>
<evidence type="ECO:0000313" key="7">
    <source>
        <dbReference type="EMBL" id="OCX68428.1"/>
    </source>
</evidence>
<dbReference type="eggNOG" id="COG0421">
    <property type="taxonomic scope" value="Bacteria"/>
</dbReference>
<dbReference type="Proteomes" id="UP000095008">
    <property type="component" value="Unassembled WGS sequence"/>
</dbReference>
<dbReference type="CDD" id="cd02440">
    <property type="entry name" value="AdoMet_MTases"/>
    <property type="match status" value="1"/>
</dbReference>
<evidence type="ECO:0000256" key="1">
    <source>
        <dbReference type="ARBA" id="ARBA00007867"/>
    </source>
</evidence>
<feature type="compositionally biased region" description="Basic and acidic residues" evidence="5">
    <location>
        <begin position="10"/>
        <end position="19"/>
    </location>
</feature>
<evidence type="ECO:0000259" key="6">
    <source>
        <dbReference type="PROSITE" id="PS51006"/>
    </source>
</evidence>
<evidence type="ECO:0000313" key="10">
    <source>
        <dbReference type="Proteomes" id="UP000095008"/>
    </source>
</evidence>
<feature type="active site" description="Proton acceptor" evidence="4">
    <location>
        <position position="146"/>
    </location>
</feature>
<dbReference type="PANTHER" id="PTHR43317">
    <property type="entry name" value="THERMOSPERMINE SYNTHASE ACAULIS5"/>
    <property type="match status" value="1"/>
</dbReference>
<dbReference type="InterPro" id="IPR029063">
    <property type="entry name" value="SAM-dependent_MTases_sf"/>
</dbReference>
<dbReference type="Pfam" id="PF01564">
    <property type="entry name" value="Spermine_synth"/>
    <property type="match status" value="1"/>
</dbReference>
<name>A0A1C2IUP1_ACITH</name>
<comment type="caution">
    <text evidence="8">The sequence shown here is derived from an EMBL/GenBank/DDBJ whole genome shotgun (WGS) entry which is preliminary data.</text>
</comment>
<sequence length="262" mass="29562">MNYPVPSRSPSDKETEAGHQNEPIVQEDYRLVSLGFDYSATQSMMHKSDPDCLVLGYTRTMMGFLLFHPKPKHIAMIGLGGGSLAKYCRRHLPDAQFTAVEINPEVIALRDRFHIPPDGPGFQVLCADGAEYVRENPKTNDVLLLDGFNRNGQAEELCTTSFYDHCYANLRNYGVLVVNLLNSDARMDAYISRIQTSFDDQVIVVDAEKSGNKILFAYKGDQFPRLARKIFERARRMSALHDVSLNSTAHKLIQKLSLLYVL</sequence>
<dbReference type="PROSITE" id="PS51006">
    <property type="entry name" value="PABS_2"/>
    <property type="match status" value="1"/>
</dbReference>
<reference evidence="8 9" key="1">
    <citation type="journal article" date="2016" name="Int. J. Mol. Sci.">
        <title>Comparative genomics of the extreme acidophile Acidithiobacillus thiooxidans reveals intraspecific divergence and niche adaptation.</title>
        <authorList>
            <person name="Zhang X."/>
            <person name="Feng X."/>
            <person name="Tao J."/>
            <person name="Ma L."/>
            <person name="Xiao Y."/>
            <person name="Liang Y."/>
            <person name="Liu X."/>
            <person name="Yin H."/>
        </authorList>
    </citation>
    <scope>NUCLEOTIDE SEQUENCE [LARGE SCALE GENOMIC DNA]</scope>
    <source>
        <strain evidence="7 9">A02</strain>
        <strain evidence="8">DXS-W</strain>
    </source>
</reference>
<dbReference type="OrthoDB" id="117774at2"/>
<dbReference type="AlphaFoldDB" id="A0A1C2IUP1"/>
<dbReference type="EMBL" id="LWRY01000015">
    <property type="protein sequence ID" value="OCX75389.1"/>
    <property type="molecule type" value="Genomic_DNA"/>
</dbReference>
<dbReference type="EMBL" id="LWSA01000300">
    <property type="protein sequence ID" value="OCX68428.1"/>
    <property type="molecule type" value="Genomic_DNA"/>
</dbReference>
<dbReference type="Gene3D" id="3.40.50.150">
    <property type="entry name" value="Vaccinia Virus protein VP39"/>
    <property type="match status" value="1"/>
</dbReference>
<feature type="region of interest" description="Disordered" evidence="5">
    <location>
        <begin position="1"/>
        <end position="22"/>
    </location>
</feature>
<evidence type="ECO:0000256" key="2">
    <source>
        <dbReference type="ARBA" id="ARBA00022679"/>
    </source>
</evidence>
<evidence type="ECO:0000313" key="8">
    <source>
        <dbReference type="EMBL" id="OCX75389.1"/>
    </source>
</evidence>
<organism evidence="8 10">
    <name type="scientific">Acidithiobacillus thiooxidans</name>
    <name type="common">Thiobacillus thiooxidans</name>
    <dbReference type="NCBI Taxonomy" id="930"/>
    <lineage>
        <taxon>Bacteria</taxon>
        <taxon>Pseudomonadati</taxon>
        <taxon>Pseudomonadota</taxon>
        <taxon>Acidithiobacillia</taxon>
        <taxon>Acidithiobacillales</taxon>
        <taxon>Acidithiobacillaceae</taxon>
        <taxon>Acidithiobacillus</taxon>
    </lineage>
</organism>
<keyword evidence="3 4" id="KW-0620">Polyamine biosynthesis</keyword>